<dbReference type="EMBL" id="CP036261">
    <property type="protein sequence ID" value="QDS87144.1"/>
    <property type="molecule type" value="Genomic_DNA"/>
</dbReference>
<protein>
    <submittedName>
        <fullName evidence="1">Uncharacterized protein</fullName>
    </submittedName>
</protein>
<name>A0A517LWZ1_9BACT</name>
<proteinExistence type="predicted"/>
<gene>
    <name evidence="1" type="ORF">EC9_13200</name>
</gene>
<dbReference type="AlphaFoldDB" id="A0A517LWZ1"/>
<dbReference type="KEGG" id="ruv:EC9_13200"/>
<reference evidence="1 2" key="1">
    <citation type="submission" date="2019-02" db="EMBL/GenBank/DDBJ databases">
        <title>Deep-cultivation of Planctomycetes and their phenomic and genomic characterization uncovers novel biology.</title>
        <authorList>
            <person name="Wiegand S."/>
            <person name="Jogler M."/>
            <person name="Boedeker C."/>
            <person name="Pinto D."/>
            <person name="Vollmers J."/>
            <person name="Rivas-Marin E."/>
            <person name="Kohn T."/>
            <person name="Peeters S.H."/>
            <person name="Heuer A."/>
            <person name="Rast P."/>
            <person name="Oberbeckmann S."/>
            <person name="Bunk B."/>
            <person name="Jeske O."/>
            <person name="Meyerdierks A."/>
            <person name="Storesund J.E."/>
            <person name="Kallscheuer N."/>
            <person name="Luecker S."/>
            <person name="Lage O.M."/>
            <person name="Pohl T."/>
            <person name="Merkel B.J."/>
            <person name="Hornburger P."/>
            <person name="Mueller R.-W."/>
            <person name="Bruemmer F."/>
            <person name="Labrenz M."/>
            <person name="Spormann A.M."/>
            <person name="Op den Camp H."/>
            <person name="Overmann J."/>
            <person name="Amann R."/>
            <person name="Jetten M.S.M."/>
            <person name="Mascher T."/>
            <person name="Medema M.H."/>
            <person name="Devos D.P."/>
            <person name="Kaster A.-K."/>
            <person name="Ovreas L."/>
            <person name="Rohde M."/>
            <person name="Galperin M.Y."/>
            <person name="Jogler C."/>
        </authorList>
    </citation>
    <scope>NUCLEOTIDE SEQUENCE [LARGE SCALE GENOMIC DNA]</scope>
    <source>
        <strain evidence="1 2">EC9</strain>
    </source>
</reference>
<evidence type="ECO:0000313" key="2">
    <source>
        <dbReference type="Proteomes" id="UP000319557"/>
    </source>
</evidence>
<dbReference type="RefSeq" id="WP_145343321.1">
    <property type="nucleotide sequence ID" value="NZ_CP036261.1"/>
</dbReference>
<organism evidence="1 2">
    <name type="scientific">Rosistilla ulvae</name>
    <dbReference type="NCBI Taxonomy" id="1930277"/>
    <lineage>
        <taxon>Bacteria</taxon>
        <taxon>Pseudomonadati</taxon>
        <taxon>Planctomycetota</taxon>
        <taxon>Planctomycetia</taxon>
        <taxon>Pirellulales</taxon>
        <taxon>Pirellulaceae</taxon>
        <taxon>Rosistilla</taxon>
    </lineage>
</organism>
<dbReference type="OrthoDB" id="276926at2"/>
<keyword evidence="2" id="KW-1185">Reference proteome</keyword>
<dbReference type="Proteomes" id="UP000319557">
    <property type="component" value="Chromosome"/>
</dbReference>
<accession>A0A517LWZ1</accession>
<sequence>MTHSTAPTNESNHWCSALRDRYRFALPADLEDWFSREVWLKDRGGEFDQPVSPTELLSESPDFIWPGFMLPDSLPLLGNRYGDWLCLRIGPDNSASEVIHWYHGGGDWMPWGETLAEAVAFDNLRRRLPGRRQYYANVAAEFDQHLGADTIPGWAAKHLPEPVARLLLDPPEAPIELDGLADLLIDHGVAQTAVHGECALAALDSLLRQKLEPWVARELGIHWDQDAIRWLFDNDLTPPSVLDRLAKEFQCDSDELCGQDWDTAVVHASAVAAKRGDLGWANDILGWSEERAGRPEAAITAYLQALHCSSFADQSVRFRTHWYRESEGKFAAARLQDLHAHWNAEVQHDPYLRLFRESKDQGLRSRVTNHWMRIGERAASDGRWADAYDGYYRAGWDMGCDDLHVYEDLLSKLAEAAERSGQVSRAELARTHLACLINRLR</sequence>
<evidence type="ECO:0000313" key="1">
    <source>
        <dbReference type="EMBL" id="QDS87144.1"/>
    </source>
</evidence>